<comment type="similarity">
    <text evidence="12">Belongs to the carbohydrate kinase PfkB family. Ribokinase subfamily.</text>
</comment>
<dbReference type="EMBL" id="WTYT01000002">
    <property type="protein sequence ID" value="MXO65020.1"/>
    <property type="molecule type" value="Genomic_DNA"/>
</dbReference>
<dbReference type="InterPro" id="IPR011611">
    <property type="entry name" value="PfkB_dom"/>
</dbReference>
<dbReference type="GO" id="GO:0046872">
    <property type="term" value="F:metal ion binding"/>
    <property type="evidence" value="ECO:0007669"/>
    <property type="project" value="UniProtKB-KW"/>
</dbReference>
<keyword evidence="11 12" id="KW-0119">Carbohydrate metabolism</keyword>
<comment type="catalytic activity">
    <reaction evidence="12">
        <text>D-ribose + ATP = D-ribose 5-phosphate + ADP + H(+)</text>
        <dbReference type="Rhea" id="RHEA:13697"/>
        <dbReference type="ChEBI" id="CHEBI:15378"/>
        <dbReference type="ChEBI" id="CHEBI:30616"/>
        <dbReference type="ChEBI" id="CHEBI:47013"/>
        <dbReference type="ChEBI" id="CHEBI:78346"/>
        <dbReference type="ChEBI" id="CHEBI:456216"/>
        <dbReference type="EC" id="2.7.1.15"/>
    </reaction>
</comment>
<feature type="binding site" evidence="12">
    <location>
        <begin position="247"/>
        <end position="248"/>
    </location>
    <ligand>
        <name>ATP</name>
        <dbReference type="ChEBI" id="CHEBI:30616"/>
    </ligand>
</feature>
<evidence type="ECO:0000256" key="10">
    <source>
        <dbReference type="ARBA" id="ARBA00022958"/>
    </source>
</evidence>
<dbReference type="PROSITE" id="PS00584">
    <property type="entry name" value="PFKB_KINASES_2"/>
    <property type="match status" value="1"/>
</dbReference>
<comment type="activity regulation">
    <text evidence="12">Activated by a monovalent cation that binds near, but not in, the active site. The most likely occupant of the site in vivo is potassium. Ion binding induces a conformational change that may alter substrate affinity.</text>
</comment>
<comment type="caution">
    <text evidence="12">Lacks conserved residue(s) required for the propagation of feature annotation.</text>
</comment>
<evidence type="ECO:0000313" key="15">
    <source>
        <dbReference type="Proteomes" id="UP000438476"/>
    </source>
</evidence>
<dbReference type="PANTHER" id="PTHR10584:SF166">
    <property type="entry name" value="RIBOKINASE"/>
    <property type="match status" value="1"/>
</dbReference>
<dbReference type="GO" id="GO:0005524">
    <property type="term" value="F:ATP binding"/>
    <property type="evidence" value="ECO:0007669"/>
    <property type="project" value="UniProtKB-UniRule"/>
</dbReference>
<dbReference type="Pfam" id="PF00294">
    <property type="entry name" value="PfkB"/>
    <property type="match status" value="1"/>
</dbReference>
<comment type="function">
    <text evidence="12">Catalyzes the phosphorylation of ribose at O-5 in a reaction requiring ATP and magnesium. The resulting D-ribose-5-phosphate can then be used either for sythesis of nucleotides, histidine, and tryptophan, or as a component of the pentose phosphate pathway.</text>
</comment>
<comment type="caution">
    <text evidence="14">The sequence shown here is derived from an EMBL/GenBank/DDBJ whole genome shotgun (WGS) entry which is preliminary data.</text>
</comment>
<dbReference type="Gene3D" id="3.40.1190.20">
    <property type="match status" value="1"/>
</dbReference>
<keyword evidence="7 12" id="KW-0418">Kinase</keyword>
<evidence type="ECO:0000256" key="1">
    <source>
        <dbReference type="ARBA" id="ARBA00005380"/>
    </source>
</evidence>
<dbReference type="SUPFAM" id="SSF53613">
    <property type="entry name" value="Ribokinase-like"/>
    <property type="match status" value="1"/>
</dbReference>
<dbReference type="HAMAP" id="MF_01987">
    <property type="entry name" value="Ribokinase"/>
    <property type="match status" value="1"/>
</dbReference>
<feature type="binding site" evidence="12">
    <location>
        <position position="281"/>
    </location>
    <ligand>
        <name>K(+)</name>
        <dbReference type="ChEBI" id="CHEBI:29103"/>
    </ligand>
</feature>
<evidence type="ECO:0000256" key="9">
    <source>
        <dbReference type="ARBA" id="ARBA00022842"/>
    </source>
</evidence>
<dbReference type="Proteomes" id="UP000438476">
    <property type="component" value="Unassembled WGS sequence"/>
</dbReference>
<protein>
    <recommendedName>
        <fullName evidence="3 12">Ribokinase</fullName>
        <shortName evidence="12">RK</shortName>
        <ecNumber evidence="2 12">2.7.1.15</ecNumber>
    </recommendedName>
</protein>
<comment type="subcellular location">
    <subcellularLocation>
        <location evidence="12">Cytoplasm</location>
    </subcellularLocation>
</comment>
<evidence type="ECO:0000256" key="12">
    <source>
        <dbReference type="HAMAP-Rule" id="MF_01987"/>
    </source>
</evidence>
<feature type="binding site" evidence="12">
    <location>
        <begin position="216"/>
        <end position="221"/>
    </location>
    <ligand>
        <name>ATP</name>
        <dbReference type="ChEBI" id="CHEBI:30616"/>
    </ligand>
</feature>
<evidence type="ECO:0000256" key="6">
    <source>
        <dbReference type="ARBA" id="ARBA00022741"/>
    </source>
</evidence>
<evidence type="ECO:0000256" key="7">
    <source>
        <dbReference type="ARBA" id="ARBA00022777"/>
    </source>
</evidence>
<organism evidence="14 15">
    <name type="scientific">Altericroceibacterium endophyticum</name>
    <dbReference type="NCBI Taxonomy" id="1808508"/>
    <lineage>
        <taxon>Bacteria</taxon>
        <taxon>Pseudomonadati</taxon>
        <taxon>Pseudomonadota</taxon>
        <taxon>Alphaproteobacteria</taxon>
        <taxon>Sphingomonadales</taxon>
        <taxon>Erythrobacteraceae</taxon>
        <taxon>Altericroceibacterium</taxon>
    </lineage>
</organism>
<keyword evidence="12" id="KW-0963">Cytoplasm</keyword>
<feature type="binding site" evidence="12">
    <location>
        <position position="283"/>
    </location>
    <ligand>
        <name>K(+)</name>
        <dbReference type="ChEBI" id="CHEBI:29103"/>
    </ligand>
</feature>
<evidence type="ECO:0000259" key="13">
    <source>
        <dbReference type="Pfam" id="PF00294"/>
    </source>
</evidence>
<keyword evidence="9 12" id="KW-0460">Magnesium</keyword>
<dbReference type="UniPathway" id="UPA00916">
    <property type="reaction ID" value="UER00889"/>
</dbReference>
<feature type="binding site" evidence="12">
    <location>
        <position position="272"/>
    </location>
    <ligand>
        <name>ATP</name>
        <dbReference type="ChEBI" id="CHEBI:30616"/>
    </ligand>
</feature>
<feature type="binding site" evidence="12">
    <location>
        <position position="278"/>
    </location>
    <ligand>
        <name>K(+)</name>
        <dbReference type="ChEBI" id="CHEBI:29103"/>
    </ligand>
</feature>
<keyword evidence="8 12" id="KW-0067">ATP-binding</keyword>
<evidence type="ECO:0000256" key="8">
    <source>
        <dbReference type="ARBA" id="ARBA00022840"/>
    </source>
</evidence>
<accession>A0A6I4T535</accession>
<sequence>MSIEILGSINVDIVASVDMLPRGGETVLAHATQRLAGGKGANQAVAASRMGAPVRMIGAIGADEGGEFMAATLRDDAIDCSAVSVLDGVPTGAAYIAVDAEGENQIIVAPGANGAVTPQIIPAPQESSRILLSQLEIPLPALAAFFAPENAGDRLRILNAAPAIDAGADLFDNVDVLIVNQHELAQYCGGVLVERVEDTFIARELMKRPDQCVVVTLGAAGACAVWPDDHFYARAFKITPVDTIGAGDCFVGALAALLAQGCVLKEALPIANAAAAQATQKAGGVPAMPNRAAVEAALKEQA</sequence>
<keyword evidence="4 12" id="KW-0808">Transferase</keyword>
<name>A0A6I4T535_9SPHN</name>
<dbReference type="EC" id="2.7.1.15" evidence="2 12"/>
<feature type="binding site" evidence="12">
    <location>
        <position position="248"/>
    </location>
    <ligand>
        <name>substrate</name>
    </ligand>
</feature>
<dbReference type="OrthoDB" id="9775849at2"/>
<feature type="binding site" evidence="12">
    <location>
        <position position="180"/>
    </location>
    <ligand>
        <name>ATP</name>
        <dbReference type="ChEBI" id="CHEBI:30616"/>
    </ligand>
</feature>
<comment type="subunit">
    <text evidence="12">Homodimer.</text>
</comment>
<feature type="binding site" evidence="12">
    <location>
        <begin position="38"/>
        <end position="42"/>
    </location>
    <ligand>
        <name>substrate</name>
    </ligand>
</feature>
<feature type="binding site" evidence="12">
    <location>
        <begin position="10"/>
        <end position="12"/>
    </location>
    <ligand>
        <name>substrate</name>
    </ligand>
</feature>
<comment type="similarity">
    <text evidence="1">Belongs to the carbohydrate kinase pfkB family.</text>
</comment>
<evidence type="ECO:0000256" key="4">
    <source>
        <dbReference type="ARBA" id="ARBA00022679"/>
    </source>
</evidence>
<keyword evidence="10 12" id="KW-0630">Potassium</keyword>
<dbReference type="InterPro" id="IPR002139">
    <property type="entry name" value="Ribo/fructo_kinase"/>
</dbReference>
<dbReference type="InterPro" id="IPR002173">
    <property type="entry name" value="Carboh/pur_kinase_PfkB_CS"/>
</dbReference>
<dbReference type="PRINTS" id="PR00990">
    <property type="entry name" value="RIBOKINASE"/>
</dbReference>
<dbReference type="AlphaFoldDB" id="A0A6I4T535"/>
<comment type="pathway">
    <text evidence="12">Carbohydrate metabolism; D-ribose degradation; D-ribose 5-phosphate from beta-D-ribopyranose: step 2/2.</text>
</comment>
<evidence type="ECO:0000256" key="5">
    <source>
        <dbReference type="ARBA" id="ARBA00022723"/>
    </source>
</evidence>
<feature type="binding site" evidence="12">
    <location>
        <position position="136"/>
    </location>
    <ligand>
        <name>substrate</name>
    </ligand>
</feature>
<keyword evidence="6 12" id="KW-0547">Nucleotide-binding</keyword>
<dbReference type="GO" id="GO:0019303">
    <property type="term" value="P:D-ribose catabolic process"/>
    <property type="evidence" value="ECO:0007669"/>
    <property type="project" value="UniProtKB-UniRule"/>
</dbReference>
<keyword evidence="5 12" id="KW-0479">Metal-binding</keyword>
<dbReference type="GO" id="GO:0005829">
    <property type="term" value="C:cytosol"/>
    <property type="evidence" value="ECO:0007669"/>
    <property type="project" value="TreeGrafter"/>
</dbReference>
<evidence type="ECO:0000256" key="11">
    <source>
        <dbReference type="ARBA" id="ARBA00023277"/>
    </source>
</evidence>
<proteinExistence type="inferred from homology"/>
<gene>
    <name evidence="12" type="primary">rbsK</name>
    <name evidence="14" type="ORF">GRI91_04565</name>
</gene>
<evidence type="ECO:0000256" key="2">
    <source>
        <dbReference type="ARBA" id="ARBA00012035"/>
    </source>
</evidence>
<dbReference type="CDD" id="cd01174">
    <property type="entry name" value="ribokinase"/>
    <property type="match status" value="1"/>
</dbReference>
<comment type="cofactor">
    <cofactor evidence="12">
        <name>Mg(2+)</name>
        <dbReference type="ChEBI" id="CHEBI:18420"/>
    </cofactor>
    <text evidence="12">Requires a divalent cation, most likely magnesium in vivo, as an electrophilic catalyst to aid phosphoryl group transfer. It is the chelate of the metal and the nucleotide that is the actual substrate.</text>
</comment>
<dbReference type="PANTHER" id="PTHR10584">
    <property type="entry name" value="SUGAR KINASE"/>
    <property type="match status" value="1"/>
</dbReference>
<dbReference type="GO" id="GO:0004747">
    <property type="term" value="F:ribokinase activity"/>
    <property type="evidence" value="ECO:0007669"/>
    <property type="project" value="UniProtKB-UniRule"/>
</dbReference>
<reference evidence="14 15" key="1">
    <citation type="submission" date="2019-12" db="EMBL/GenBank/DDBJ databases">
        <title>Genomic-based taxomic classification of the family Erythrobacteraceae.</title>
        <authorList>
            <person name="Xu L."/>
        </authorList>
    </citation>
    <scope>NUCLEOTIDE SEQUENCE [LARGE SCALE GENOMIC DNA]</scope>
    <source>
        <strain evidence="14 15">LMG 29518</strain>
    </source>
</reference>
<evidence type="ECO:0000313" key="14">
    <source>
        <dbReference type="EMBL" id="MXO65020.1"/>
    </source>
</evidence>
<feature type="binding site" evidence="12">
    <location>
        <position position="244"/>
    </location>
    <ligand>
        <name>K(+)</name>
        <dbReference type="ChEBI" id="CHEBI:29103"/>
    </ligand>
</feature>
<feature type="domain" description="Carbohydrate kinase PfkB" evidence="13">
    <location>
        <begin position="3"/>
        <end position="289"/>
    </location>
</feature>
<dbReference type="InterPro" id="IPR029056">
    <property type="entry name" value="Ribokinase-like"/>
</dbReference>
<dbReference type="InterPro" id="IPR011877">
    <property type="entry name" value="Ribokinase"/>
</dbReference>
<dbReference type="RefSeq" id="WP_160735464.1">
    <property type="nucleotide sequence ID" value="NZ_WTYT01000002.1"/>
</dbReference>
<evidence type="ECO:0000256" key="3">
    <source>
        <dbReference type="ARBA" id="ARBA00016943"/>
    </source>
</evidence>
<feature type="binding site" evidence="12">
    <location>
        <position position="242"/>
    </location>
    <ligand>
        <name>K(+)</name>
        <dbReference type="ChEBI" id="CHEBI:29103"/>
    </ligand>
</feature>
<feature type="active site" description="Proton acceptor" evidence="12">
    <location>
        <position position="248"/>
    </location>
</feature>
<keyword evidence="15" id="KW-1185">Reference proteome</keyword>